<keyword evidence="1" id="KW-0472">Membrane</keyword>
<organism evidence="2 3">
    <name type="scientific">Robinsoniella peoriensis</name>
    <dbReference type="NCBI Taxonomy" id="180332"/>
    <lineage>
        <taxon>Bacteria</taxon>
        <taxon>Bacillati</taxon>
        <taxon>Bacillota</taxon>
        <taxon>Clostridia</taxon>
        <taxon>Lachnospirales</taxon>
        <taxon>Lachnospiraceae</taxon>
        <taxon>Robinsoniella</taxon>
    </lineage>
</organism>
<proteinExistence type="predicted"/>
<feature type="transmembrane region" description="Helical" evidence="1">
    <location>
        <begin position="103"/>
        <end position="121"/>
    </location>
</feature>
<evidence type="ECO:0000313" key="2">
    <source>
        <dbReference type="EMBL" id="TLD02769.1"/>
    </source>
</evidence>
<evidence type="ECO:0000256" key="1">
    <source>
        <dbReference type="SAM" id="Phobius"/>
    </source>
</evidence>
<keyword evidence="1" id="KW-1133">Transmembrane helix</keyword>
<keyword evidence="1" id="KW-0812">Transmembrane</keyword>
<keyword evidence="3" id="KW-1185">Reference proteome</keyword>
<dbReference type="Proteomes" id="UP000306509">
    <property type="component" value="Unassembled WGS sequence"/>
</dbReference>
<dbReference type="EMBL" id="QGQD01000006">
    <property type="protein sequence ID" value="TLD02769.1"/>
    <property type="molecule type" value="Genomic_DNA"/>
</dbReference>
<gene>
    <name evidence="2" type="ORF">DSM106044_00268</name>
</gene>
<reference evidence="2 3" key="1">
    <citation type="journal article" date="2019" name="Anaerobe">
        <title>Detection of Robinsoniella peoriensis in multiple bone samples of a trauma patient.</title>
        <authorList>
            <person name="Schrottner P."/>
            <person name="Hartwich K."/>
            <person name="Bunk B."/>
            <person name="Schober I."/>
            <person name="Helbig S."/>
            <person name="Rudolph W.W."/>
            <person name="Gunzer F."/>
        </authorList>
    </citation>
    <scope>NUCLEOTIDE SEQUENCE [LARGE SCALE GENOMIC DNA]</scope>
    <source>
        <strain evidence="2 3">DSM 106044</strain>
    </source>
</reference>
<evidence type="ECO:0000313" key="3">
    <source>
        <dbReference type="Proteomes" id="UP000306509"/>
    </source>
</evidence>
<dbReference type="AlphaFoldDB" id="A0A4U8QDD6"/>
<comment type="caution">
    <text evidence="2">The sequence shown here is derived from an EMBL/GenBank/DDBJ whole genome shotgun (WGS) entry which is preliminary data.</text>
</comment>
<protein>
    <submittedName>
        <fullName evidence="2">Uncharacterized protein</fullName>
    </submittedName>
</protein>
<sequence length="144" mass="16435" precursor="true">MKSFHIINKIACVIFILAAVFFVQTAVRNTFFPAASAHRDNYHSQTAGTENQYSIYTAEHTINEQVLEHSVPPGRVLLNQVYSLFRGDLSSGSWISELYMPQSIYYMMFGGGVFLLFLYRASLPVQFYDKLNITHESDGKKRPL</sequence>
<accession>A0A4U8QDD6</accession>
<name>A0A4U8QDD6_9FIRM</name>